<dbReference type="Gene3D" id="3.80.10.10">
    <property type="entry name" value="Ribonuclease Inhibitor"/>
    <property type="match status" value="1"/>
</dbReference>
<dbReference type="Proteomes" id="UP000823405">
    <property type="component" value="Unassembled WGS sequence"/>
</dbReference>
<dbReference type="EMBL" id="JAAAIN010003350">
    <property type="protein sequence ID" value="KAG0286203.1"/>
    <property type="molecule type" value="Genomic_DNA"/>
</dbReference>
<sequence length="520" mass="58720">MNLAEIRKAVGPYLSRKELAASIRCCREWHASFIPFLYCDFEFNGNFPIENFDRGDSGDELDSLFTIPNFYRGDSESDDDDNPPISVSSGQNLRDLKELGIYLSWRGDRGSFRLLLNQVLINNPGLQRLSLSGLDYPDCLKQLYKHATCPSSSLDLTELRFFNMSLTGEDLVALLDASPRLTTLSLRECHIRNTTKKLGDEENVSGTKNNNHIKTNTSTYTYNINNNNSRVKVLRLDGSLGSYDGLSTVVDWTDEEERFFLQGRTSVVMGPLKRLPSCPGLSELELEGVHMVDGELAKILTAFPGLTRLVIPGLYVGPTDFGVLARTLLGFLTVLDFGQGRDSGGWDHIKPWMWKRILCFGSRLVELGMDKLDTEVLGEQMMNNPWACRASLKILRIRCVSLSHDHTSNLWAMRELMTLKGLEDLSVHNIHNPNNMPNYNNCHSKIAMESKANPERTLKNIAAMNKNGTSSTTETILVKFCLGGSLKREEIVKELKSQWILETWPKIKCYRSSGDQHWYS</sequence>
<gene>
    <name evidence="1" type="ORF">BGZ97_007521</name>
</gene>
<protein>
    <submittedName>
        <fullName evidence="1">Uncharacterized protein</fullName>
    </submittedName>
</protein>
<evidence type="ECO:0000313" key="2">
    <source>
        <dbReference type="Proteomes" id="UP000823405"/>
    </source>
</evidence>
<accession>A0A9P6QPM6</accession>
<dbReference type="InterPro" id="IPR032675">
    <property type="entry name" value="LRR_dom_sf"/>
</dbReference>
<dbReference type="SUPFAM" id="SSF52047">
    <property type="entry name" value="RNI-like"/>
    <property type="match status" value="1"/>
</dbReference>
<evidence type="ECO:0000313" key="1">
    <source>
        <dbReference type="EMBL" id="KAG0286203.1"/>
    </source>
</evidence>
<organism evidence="1 2">
    <name type="scientific">Linnemannia gamsii</name>
    <dbReference type="NCBI Taxonomy" id="64522"/>
    <lineage>
        <taxon>Eukaryota</taxon>
        <taxon>Fungi</taxon>
        <taxon>Fungi incertae sedis</taxon>
        <taxon>Mucoromycota</taxon>
        <taxon>Mortierellomycotina</taxon>
        <taxon>Mortierellomycetes</taxon>
        <taxon>Mortierellales</taxon>
        <taxon>Mortierellaceae</taxon>
        <taxon>Linnemannia</taxon>
    </lineage>
</organism>
<comment type="caution">
    <text evidence="1">The sequence shown here is derived from an EMBL/GenBank/DDBJ whole genome shotgun (WGS) entry which is preliminary data.</text>
</comment>
<dbReference type="AlphaFoldDB" id="A0A9P6QPM6"/>
<name>A0A9P6QPM6_9FUNG</name>
<proteinExistence type="predicted"/>
<keyword evidence="2" id="KW-1185">Reference proteome</keyword>
<dbReference type="OrthoDB" id="550575at2759"/>
<reference evidence="1" key="1">
    <citation type="journal article" date="2020" name="Fungal Divers.">
        <title>Resolving the Mortierellaceae phylogeny through synthesis of multi-gene phylogenetics and phylogenomics.</title>
        <authorList>
            <person name="Vandepol N."/>
            <person name="Liber J."/>
            <person name="Desiro A."/>
            <person name="Na H."/>
            <person name="Kennedy M."/>
            <person name="Barry K."/>
            <person name="Grigoriev I.V."/>
            <person name="Miller A.N."/>
            <person name="O'Donnell K."/>
            <person name="Stajich J.E."/>
            <person name="Bonito G."/>
        </authorList>
    </citation>
    <scope>NUCLEOTIDE SEQUENCE</scope>
    <source>
        <strain evidence="1">NVP60</strain>
    </source>
</reference>